<accession>A0A1W1WUH0</accession>
<dbReference type="GO" id="GO:0003677">
    <property type="term" value="F:DNA binding"/>
    <property type="evidence" value="ECO:0007669"/>
    <property type="project" value="InterPro"/>
</dbReference>
<dbReference type="Proteomes" id="UP000192602">
    <property type="component" value="Unassembled WGS sequence"/>
</dbReference>
<dbReference type="GO" id="GO:0016787">
    <property type="term" value="F:hydrolase activity"/>
    <property type="evidence" value="ECO:0007669"/>
    <property type="project" value="UniProtKB-KW"/>
</dbReference>
<protein>
    <submittedName>
        <fullName evidence="7">DNA helicase, putative</fullName>
    </submittedName>
</protein>
<evidence type="ECO:0000256" key="3">
    <source>
        <dbReference type="ARBA" id="ARBA00022801"/>
    </source>
</evidence>
<dbReference type="FunFam" id="3.40.50.300:FF:000326">
    <property type="entry name" value="P-loop containing nucleoside triphosphate hydrolase"/>
    <property type="match status" value="1"/>
</dbReference>
<keyword evidence="8" id="KW-1185">Reference proteome</keyword>
<dbReference type="PANTHER" id="PTHR43788:SF8">
    <property type="entry name" value="DNA-BINDING PROTEIN SMUBP-2"/>
    <property type="match status" value="1"/>
</dbReference>
<dbReference type="SUPFAM" id="SSF52540">
    <property type="entry name" value="P-loop containing nucleoside triphosphate hydrolases"/>
    <property type="match status" value="1"/>
</dbReference>
<comment type="similarity">
    <text evidence="1">Belongs to the DNA2/NAM7 helicase family.</text>
</comment>
<keyword evidence="2" id="KW-0547">Nucleotide-binding</keyword>
<dbReference type="STRING" id="1069081.SAMN05660197_1787"/>
<feature type="domain" description="Helicase ATP-binding" evidence="6">
    <location>
        <begin position="236"/>
        <end position="516"/>
    </location>
</feature>
<dbReference type="SMART" id="SM00487">
    <property type="entry name" value="DEXDc"/>
    <property type="match status" value="1"/>
</dbReference>
<dbReference type="PANTHER" id="PTHR43788">
    <property type="entry name" value="DNA2/NAM7 HELICASE FAMILY MEMBER"/>
    <property type="match status" value="1"/>
</dbReference>
<dbReference type="NCBIfam" id="TIGR00376">
    <property type="entry name" value="IGHMBP2 family helicase"/>
    <property type="match status" value="1"/>
</dbReference>
<name>A0A1W1WUH0_9BACT</name>
<sequence length="724" mass="82566">MGCLILPKVYEGIELQKALRRIKIKLSDIKKLYYANGKTLACLKKRVKIKQDKKLFATKDEENEIVFVHDFVEHYKYLIDMERRAEIEATISELRSMSGEEREVFGRAILGLKGQKEPSRLNLYFVRFGRSKIIDTEISSGDIVLISRGEPLKSDVTGTVSEVKKNYITVAFEQKPPKWVYSFGIRIDLYINDVTFKRMEENLEILRHAAGNQRKLRNIALGLWTPKSAQEEQITCQTALNTTQKSAVQKALGSDVFLIHGPPGTGKTSTLIELILQEVERKRRVLATADSNTAVDNMLQRLARYDLNLVRVGHPARILYELEEFSIHAKYEKSLEAEAIKRGWEEIGVLVKQREQHSKPTQARARGMSHDRILTLAARGKSMRGVSVATLQSMAQWIKYDRKIDTLVKSLRYEEEQVYKKIIEEADVVLSTNGMIMSEILKDSHFDVAVIDEGSQQVIPSTLIPIMHAARFVIAGDHKQLPPTVVSDSRDLKKSLFEELIERNKENSQMLQIQYRMNEKIMGFSNELFYEGKLIADESVKDQTIEDLHLNPAQKFADILDPTPLVFVDTKGLEAKERLPDRSTSYENIIEAGIVKALVDELLAMGSKEEYIGVITPYAAQVKRIKKMFEEPLVEIKTVDGFQGREKEIIIISFVRSNERGEIGFLKDLRRLNVAITRAKRKLICIGDSATLESDGVYKKFISYIQQNGKIRSWHGEDAVDRAD</sequence>
<dbReference type="InterPro" id="IPR050534">
    <property type="entry name" value="Coronavir_polyprotein_1ab"/>
</dbReference>
<evidence type="ECO:0000256" key="5">
    <source>
        <dbReference type="ARBA" id="ARBA00022840"/>
    </source>
</evidence>
<keyword evidence="4 7" id="KW-0347">Helicase</keyword>
<dbReference type="InterPro" id="IPR041677">
    <property type="entry name" value="DNA2/NAM7_AAA_11"/>
</dbReference>
<gene>
    <name evidence="7" type="ORF">SAMN05660197_1787</name>
</gene>
<dbReference type="Gene3D" id="2.40.30.270">
    <property type="match status" value="1"/>
</dbReference>
<dbReference type="Pfam" id="PF13086">
    <property type="entry name" value="AAA_11"/>
    <property type="match status" value="1"/>
</dbReference>
<proteinExistence type="inferred from homology"/>
<evidence type="ECO:0000256" key="2">
    <source>
        <dbReference type="ARBA" id="ARBA00022741"/>
    </source>
</evidence>
<dbReference type="InterPro" id="IPR047187">
    <property type="entry name" value="SF1_C_Upf1"/>
</dbReference>
<evidence type="ECO:0000313" key="7">
    <source>
        <dbReference type="EMBL" id="SMC09961.1"/>
    </source>
</evidence>
<dbReference type="Pfam" id="PF13087">
    <property type="entry name" value="AAA_12"/>
    <property type="match status" value="1"/>
</dbReference>
<dbReference type="AlphaFoldDB" id="A0A1W1WUH0"/>
<evidence type="ECO:0000313" key="8">
    <source>
        <dbReference type="Proteomes" id="UP000192602"/>
    </source>
</evidence>
<dbReference type="GO" id="GO:0005524">
    <property type="term" value="F:ATP binding"/>
    <property type="evidence" value="ECO:0007669"/>
    <property type="project" value="UniProtKB-KW"/>
</dbReference>
<dbReference type="InterPro" id="IPR004483">
    <property type="entry name" value="SMUBP-2/Hcs1-like"/>
</dbReference>
<dbReference type="InterPro" id="IPR041679">
    <property type="entry name" value="DNA2/NAM7-like_C"/>
</dbReference>
<dbReference type="EMBL" id="FWWZ01000001">
    <property type="protein sequence ID" value="SMC09961.1"/>
    <property type="molecule type" value="Genomic_DNA"/>
</dbReference>
<dbReference type="CDD" id="cd18808">
    <property type="entry name" value="SF1_C_Upf1"/>
    <property type="match status" value="1"/>
</dbReference>
<dbReference type="GO" id="GO:0043139">
    <property type="term" value="F:5'-3' DNA helicase activity"/>
    <property type="evidence" value="ECO:0007669"/>
    <property type="project" value="TreeGrafter"/>
</dbReference>
<dbReference type="InterPro" id="IPR014001">
    <property type="entry name" value="Helicase_ATP-bd"/>
</dbReference>
<evidence type="ECO:0000256" key="1">
    <source>
        <dbReference type="ARBA" id="ARBA00007913"/>
    </source>
</evidence>
<evidence type="ECO:0000256" key="4">
    <source>
        <dbReference type="ARBA" id="ARBA00022806"/>
    </source>
</evidence>
<evidence type="ECO:0000259" key="6">
    <source>
        <dbReference type="SMART" id="SM00487"/>
    </source>
</evidence>
<dbReference type="RefSeq" id="WP_084276609.1">
    <property type="nucleotide sequence ID" value="NZ_AP026671.1"/>
</dbReference>
<dbReference type="InterPro" id="IPR027417">
    <property type="entry name" value="P-loop_NTPase"/>
</dbReference>
<dbReference type="GO" id="GO:0005694">
    <property type="term" value="C:chromosome"/>
    <property type="evidence" value="ECO:0007669"/>
    <property type="project" value="UniProtKB-ARBA"/>
</dbReference>
<dbReference type="OrthoDB" id="9757917at2"/>
<keyword evidence="5" id="KW-0067">ATP-binding</keyword>
<keyword evidence="3" id="KW-0378">Hydrolase</keyword>
<dbReference type="Gene3D" id="3.40.50.300">
    <property type="entry name" value="P-loop containing nucleotide triphosphate hydrolases"/>
    <property type="match status" value="2"/>
</dbReference>
<reference evidence="8" key="1">
    <citation type="submission" date="2017-04" db="EMBL/GenBank/DDBJ databases">
        <authorList>
            <person name="Varghese N."/>
            <person name="Submissions S."/>
        </authorList>
    </citation>
    <scope>NUCLEOTIDE SEQUENCE [LARGE SCALE GENOMIC DNA]</scope>
    <source>
        <strain evidence="8">DSM 16512</strain>
    </source>
</reference>
<organism evidence="7 8">
    <name type="scientific">Nitratiruptor tergarcus DSM 16512</name>
    <dbReference type="NCBI Taxonomy" id="1069081"/>
    <lineage>
        <taxon>Bacteria</taxon>
        <taxon>Pseudomonadati</taxon>
        <taxon>Campylobacterota</taxon>
        <taxon>Epsilonproteobacteria</taxon>
        <taxon>Nautiliales</taxon>
        <taxon>Nitratiruptoraceae</taxon>
        <taxon>Nitratiruptor</taxon>
    </lineage>
</organism>